<sequence>MRSARHATVRGWLTSAWWNVPDSQHRRNLYHSAMLCDMRLDEYVTAHGAPGLGWALTHDDMLEGLFRQLSAAREFQLTGDAAAASKILAFRGANESALPSWLQTETRRCSNQIRMKELRVCGPKLPAGHGIPYFTGNTRARPFGMKNSGAAGSTQC</sequence>
<accession>A0A813JN55</accession>
<gene>
    <name evidence="1" type="ORF">PGLA2088_LOCUS22254</name>
</gene>
<proteinExistence type="predicted"/>
<comment type="caution">
    <text evidence="1">The sequence shown here is derived from an EMBL/GenBank/DDBJ whole genome shotgun (WGS) entry which is preliminary data.</text>
</comment>
<reference evidence="1" key="1">
    <citation type="submission" date="2021-02" db="EMBL/GenBank/DDBJ databases">
        <authorList>
            <person name="Dougan E. K."/>
            <person name="Rhodes N."/>
            <person name="Thang M."/>
            <person name="Chan C."/>
        </authorList>
    </citation>
    <scope>NUCLEOTIDE SEQUENCE</scope>
</reference>
<dbReference type="Proteomes" id="UP000626109">
    <property type="component" value="Unassembled WGS sequence"/>
</dbReference>
<organism evidence="1 2">
    <name type="scientific">Polarella glacialis</name>
    <name type="common">Dinoflagellate</name>
    <dbReference type="NCBI Taxonomy" id="89957"/>
    <lineage>
        <taxon>Eukaryota</taxon>
        <taxon>Sar</taxon>
        <taxon>Alveolata</taxon>
        <taxon>Dinophyceae</taxon>
        <taxon>Suessiales</taxon>
        <taxon>Suessiaceae</taxon>
        <taxon>Polarella</taxon>
    </lineage>
</organism>
<evidence type="ECO:0000313" key="2">
    <source>
        <dbReference type="Proteomes" id="UP000626109"/>
    </source>
</evidence>
<evidence type="ECO:0000313" key="1">
    <source>
        <dbReference type="EMBL" id="CAE8681058.1"/>
    </source>
</evidence>
<dbReference type="AlphaFoldDB" id="A0A813JN55"/>
<dbReference type="EMBL" id="CAJNNW010025922">
    <property type="protein sequence ID" value="CAE8681058.1"/>
    <property type="molecule type" value="Genomic_DNA"/>
</dbReference>
<protein>
    <submittedName>
        <fullName evidence="1">Uncharacterized protein</fullName>
    </submittedName>
</protein>
<name>A0A813JN55_POLGL</name>